<proteinExistence type="predicted"/>
<dbReference type="InterPro" id="IPR011009">
    <property type="entry name" value="Kinase-like_dom_sf"/>
</dbReference>
<dbReference type="GO" id="GO:0043235">
    <property type="term" value="C:receptor complex"/>
    <property type="evidence" value="ECO:0007669"/>
    <property type="project" value="TreeGrafter"/>
</dbReference>
<dbReference type="InterPro" id="IPR001245">
    <property type="entry name" value="Ser-Thr/Tyr_kinase_cat_dom"/>
</dbReference>
<dbReference type="InterPro" id="IPR020635">
    <property type="entry name" value="Tyr_kinase_cat_dom"/>
</dbReference>
<dbReference type="EMBL" id="CAJVPY010003625">
    <property type="protein sequence ID" value="CAG8596923.1"/>
    <property type="molecule type" value="Genomic_DNA"/>
</dbReference>
<dbReference type="Proteomes" id="UP000789405">
    <property type="component" value="Unassembled WGS sequence"/>
</dbReference>
<dbReference type="OrthoDB" id="2432013at2759"/>
<keyword evidence="3" id="KW-1185">Reference proteome</keyword>
<dbReference type="AlphaFoldDB" id="A0A9N9CCG5"/>
<reference evidence="2" key="1">
    <citation type="submission" date="2021-06" db="EMBL/GenBank/DDBJ databases">
        <authorList>
            <person name="Kallberg Y."/>
            <person name="Tangrot J."/>
            <person name="Rosling A."/>
        </authorList>
    </citation>
    <scope>NUCLEOTIDE SEQUENCE</scope>
    <source>
        <strain evidence="2">MA453B</strain>
    </source>
</reference>
<evidence type="ECO:0000259" key="1">
    <source>
        <dbReference type="PROSITE" id="PS50011"/>
    </source>
</evidence>
<feature type="domain" description="Protein kinase" evidence="1">
    <location>
        <begin position="241"/>
        <end position="415"/>
    </location>
</feature>
<evidence type="ECO:0000313" key="3">
    <source>
        <dbReference type="Proteomes" id="UP000789405"/>
    </source>
</evidence>
<dbReference type="Pfam" id="PF07714">
    <property type="entry name" value="PK_Tyr_Ser-Thr"/>
    <property type="match status" value="1"/>
</dbReference>
<dbReference type="InterPro" id="IPR000719">
    <property type="entry name" value="Prot_kinase_dom"/>
</dbReference>
<gene>
    <name evidence="2" type="ORF">DERYTH_LOCUS7442</name>
</gene>
<dbReference type="Gene3D" id="1.10.510.10">
    <property type="entry name" value="Transferase(Phosphotransferase) domain 1"/>
    <property type="match status" value="1"/>
</dbReference>
<dbReference type="PANTHER" id="PTHR24416:SF611">
    <property type="entry name" value="TYROSINE-PROTEIN KINASE TRANSMEMBRANE RECEPTOR ROR"/>
    <property type="match status" value="1"/>
</dbReference>
<evidence type="ECO:0000313" key="2">
    <source>
        <dbReference type="EMBL" id="CAG8596923.1"/>
    </source>
</evidence>
<dbReference type="GO" id="GO:0007169">
    <property type="term" value="P:cell surface receptor protein tyrosine kinase signaling pathway"/>
    <property type="evidence" value="ECO:0007669"/>
    <property type="project" value="TreeGrafter"/>
</dbReference>
<sequence>MPMDYIKIYEKCWIPDPIFRPKIPDILNDLNNLKPTPTCTAEDIQSTDPPLLPSVIQDLSNILPDYINKMQEDATAHMQLHQLSTVDLEQSINFDSFLLLFKRINQLKNEISDDNIQLNKRMCVVLNQCIIDADYNVQTLNNRKTDQDTFTTLENYVLFQIFLRNIENIKDFTENISQIRGLKFFIQVDDSFNDIGETMKFIQAFQCHVKEVNSIIDFVDQININIENVNANDNNDDLFDHKSLEFIKELKDNNTQEAYDGNITIIKSISYVKKDMCVQAALLKSSNGLANITKLYGIIQSFKSVYKVIEWSEYGNLKMFYERYKPLNLSIKLQIALDISSISSGLVFLSAVKFLHRNITSENILITNNMKAKITNFFHSRLITDESRKLKENYDKYDIKSENHEDDYDFKSENY</sequence>
<feature type="non-terminal residue" evidence="2">
    <location>
        <position position="415"/>
    </location>
</feature>
<dbReference type="PROSITE" id="PS50011">
    <property type="entry name" value="PROTEIN_KINASE_DOM"/>
    <property type="match status" value="1"/>
</dbReference>
<dbReference type="GO" id="GO:0005524">
    <property type="term" value="F:ATP binding"/>
    <property type="evidence" value="ECO:0007669"/>
    <property type="project" value="InterPro"/>
</dbReference>
<protein>
    <submittedName>
        <fullName evidence="2">9833_t:CDS:1</fullName>
    </submittedName>
</protein>
<dbReference type="SMART" id="SM00219">
    <property type="entry name" value="TyrKc"/>
    <property type="match status" value="1"/>
</dbReference>
<dbReference type="GO" id="GO:0005886">
    <property type="term" value="C:plasma membrane"/>
    <property type="evidence" value="ECO:0007669"/>
    <property type="project" value="TreeGrafter"/>
</dbReference>
<dbReference type="InterPro" id="IPR050122">
    <property type="entry name" value="RTK"/>
</dbReference>
<dbReference type="GO" id="GO:0004714">
    <property type="term" value="F:transmembrane receptor protein tyrosine kinase activity"/>
    <property type="evidence" value="ECO:0007669"/>
    <property type="project" value="TreeGrafter"/>
</dbReference>
<dbReference type="PANTHER" id="PTHR24416">
    <property type="entry name" value="TYROSINE-PROTEIN KINASE RECEPTOR"/>
    <property type="match status" value="1"/>
</dbReference>
<accession>A0A9N9CCG5</accession>
<comment type="caution">
    <text evidence="2">The sequence shown here is derived from an EMBL/GenBank/DDBJ whole genome shotgun (WGS) entry which is preliminary data.</text>
</comment>
<feature type="non-terminal residue" evidence="2">
    <location>
        <position position="1"/>
    </location>
</feature>
<organism evidence="2 3">
    <name type="scientific">Dentiscutata erythropus</name>
    <dbReference type="NCBI Taxonomy" id="1348616"/>
    <lineage>
        <taxon>Eukaryota</taxon>
        <taxon>Fungi</taxon>
        <taxon>Fungi incertae sedis</taxon>
        <taxon>Mucoromycota</taxon>
        <taxon>Glomeromycotina</taxon>
        <taxon>Glomeromycetes</taxon>
        <taxon>Diversisporales</taxon>
        <taxon>Gigasporaceae</taxon>
        <taxon>Dentiscutata</taxon>
    </lineage>
</organism>
<dbReference type="SUPFAM" id="SSF56112">
    <property type="entry name" value="Protein kinase-like (PK-like)"/>
    <property type="match status" value="1"/>
</dbReference>
<name>A0A9N9CCG5_9GLOM</name>